<organism evidence="7 9">
    <name type="scientific">Lactobacillus gigeriorum DSM 23908 = CRBIP 24.85</name>
    <dbReference type="NCBI Taxonomy" id="1423751"/>
    <lineage>
        <taxon>Bacteria</taxon>
        <taxon>Bacillati</taxon>
        <taxon>Bacillota</taxon>
        <taxon>Bacilli</taxon>
        <taxon>Lactobacillales</taxon>
        <taxon>Lactobacillaceae</taxon>
        <taxon>Lactobacillus</taxon>
    </lineage>
</organism>
<evidence type="ECO:0000256" key="4">
    <source>
        <dbReference type="ARBA" id="ARBA00023002"/>
    </source>
</evidence>
<dbReference type="AlphaFoldDB" id="I7KNG4"/>
<evidence type="ECO:0000256" key="5">
    <source>
        <dbReference type="ARBA" id="ARBA00023284"/>
    </source>
</evidence>
<proteinExistence type="predicted"/>
<dbReference type="PANTHER" id="PTHR43429">
    <property type="entry name" value="PYRIDINE NUCLEOTIDE-DISULFIDE OXIDOREDUCTASE DOMAIN-CONTAINING"/>
    <property type="match status" value="1"/>
</dbReference>
<dbReference type="SUPFAM" id="SSF51905">
    <property type="entry name" value="FAD/NAD(P)-binding domain"/>
    <property type="match status" value="1"/>
</dbReference>
<reference evidence="7 9" key="1">
    <citation type="submission" date="2012-06" db="EMBL/GenBank/DDBJ databases">
        <title>Draft genome sequence of Lactobacillus gigeriorum CRBIP 24.85T, isolated from chicken crop.</title>
        <authorList>
            <person name="Cousin S."/>
            <person name="Ma L."/>
            <person name="Creno S."/>
            <person name="Clermont D."/>
            <person name="Loux V."/>
            <person name="Bizet C."/>
            <person name="Bouchier C."/>
        </authorList>
    </citation>
    <scope>NUCLEOTIDE SEQUENCE [LARGE SCALE GENOMIC DNA]</scope>
    <source>
        <strain evidence="9">CRBIP 24.85T</strain>
        <strain evidence="7">Type strain: CRBIP 24.85</strain>
    </source>
</reference>
<keyword evidence="3" id="KW-0274">FAD</keyword>
<dbReference type="Proteomes" id="UP000009326">
    <property type="component" value="Unassembled WGS sequence"/>
</dbReference>
<dbReference type="PANTHER" id="PTHR43429:SF1">
    <property type="entry name" value="NAD(P)H SULFUR OXIDOREDUCTASE (COA-DEPENDENT)"/>
    <property type="match status" value="1"/>
</dbReference>
<comment type="cofactor">
    <cofactor evidence="1">
        <name>FAD</name>
        <dbReference type="ChEBI" id="CHEBI:57692"/>
    </cofactor>
</comment>
<dbReference type="Gene3D" id="3.50.50.60">
    <property type="entry name" value="FAD/NAD(P)-binding domain"/>
    <property type="match status" value="2"/>
</dbReference>
<dbReference type="STRING" id="1423751.FC38_GL001411"/>
<feature type="domain" description="FAD/NAD(P)-binding" evidence="6">
    <location>
        <begin position="5"/>
        <end position="285"/>
    </location>
</feature>
<evidence type="ECO:0000256" key="1">
    <source>
        <dbReference type="ARBA" id="ARBA00001974"/>
    </source>
</evidence>
<dbReference type="InterPro" id="IPR036188">
    <property type="entry name" value="FAD/NAD-bd_sf"/>
</dbReference>
<keyword evidence="10" id="KW-1185">Reference proteome</keyword>
<keyword evidence="5" id="KW-0676">Redox-active center</keyword>
<evidence type="ECO:0000313" key="7">
    <source>
        <dbReference type="EMBL" id="CCI86714.1"/>
    </source>
</evidence>
<dbReference type="OrthoDB" id="9802028at2"/>
<dbReference type="InterPro" id="IPR023753">
    <property type="entry name" value="FAD/NAD-binding_dom"/>
</dbReference>
<protein>
    <submittedName>
        <fullName evidence="7">NADH peroxidase</fullName>
    </submittedName>
</protein>
<dbReference type="PRINTS" id="PR00368">
    <property type="entry name" value="FADPNR"/>
</dbReference>
<dbReference type="EMBL" id="AYZO01000045">
    <property type="protein sequence ID" value="KRN09489.1"/>
    <property type="molecule type" value="Genomic_DNA"/>
</dbReference>
<dbReference type="Proteomes" id="UP000051521">
    <property type="component" value="Unassembled WGS sequence"/>
</dbReference>
<gene>
    <name evidence="7" type="ORF">BN52_09115</name>
    <name evidence="8" type="ORF">FC38_GL001411</name>
</gene>
<dbReference type="InterPro" id="IPR050260">
    <property type="entry name" value="FAD-bd_OxRdtase"/>
</dbReference>
<dbReference type="Gene3D" id="3.30.390.30">
    <property type="match status" value="1"/>
</dbReference>
<reference evidence="8 10" key="2">
    <citation type="journal article" date="2015" name="Genome Announc.">
        <title>Expanding the biotechnology potential of lactobacilli through comparative genomics of 213 strains and associated genera.</title>
        <authorList>
            <person name="Sun Z."/>
            <person name="Harris H.M."/>
            <person name="McCann A."/>
            <person name="Guo C."/>
            <person name="Argimon S."/>
            <person name="Zhang W."/>
            <person name="Yang X."/>
            <person name="Jeffery I.B."/>
            <person name="Cooney J.C."/>
            <person name="Kagawa T.F."/>
            <person name="Liu W."/>
            <person name="Song Y."/>
            <person name="Salvetti E."/>
            <person name="Wrobel A."/>
            <person name="Rasinkangas P."/>
            <person name="Parkhill J."/>
            <person name="Rea M.C."/>
            <person name="O'Sullivan O."/>
            <person name="Ritari J."/>
            <person name="Douillard F.P."/>
            <person name="Paul Ross R."/>
            <person name="Yang R."/>
            <person name="Briner A.E."/>
            <person name="Felis G.E."/>
            <person name="de Vos W.M."/>
            <person name="Barrangou R."/>
            <person name="Klaenhammer T.R."/>
            <person name="Caufield P.W."/>
            <person name="Cui Y."/>
            <person name="Zhang H."/>
            <person name="O'Toole P.W."/>
        </authorList>
    </citation>
    <scope>NUCLEOTIDE SEQUENCE [LARGE SCALE GENOMIC DNA]</scope>
    <source>
        <strain evidence="8 10">DSM 23908</strain>
    </source>
</reference>
<dbReference type="InterPro" id="IPR016156">
    <property type="entry name" value="FAD/NAD-linked_Rdtase_dimer_sf"/>
</dbReference>
<keyword evidence="4" id="KW-0560">Oxidoreductase</keyword>
<dbReference type="PATRIC" id="fig|1423751.3.peg.1456"/>
<evidence type="ECO:0000256" key="3">
    <source>
        <dbReference type="ARBA" id="ARBA00022827"/>
    </source>
</evidence>
<evidence type="ECO:0000256" key="2">
    <source>
        <dbReference type="ARBA" id="ARBA00022630"/>
    </source>
</evidence>
<accession>I7KNG4</accession>
<evidence type="ECO:0000313" key="10">
    <source>
        <dbReference type="Proteomes" id="UP000051521"/>
    </source>
</evidence>
<evidence type="ECO:0000313" key="9">
    <source>
        <dbReference type="Proteomes" id="UP000009326"/>
    </source>
</evidence>
<evidence type="ECO:0000259" key="6">
    <source>
        <dbReference type="Pfam" id="PF07992"/>
    </source>
</evidence>
<keyword evidence="2" id="KW-0285">Flavoprotein</keyword>
<sequence length="454" mass="49586">MIKDKIVIIGASHPGHEAAIELADRYQDLDITVFEASDFVSFMSCGMKLFLEGKTTGQDNVRNFSPDELTNRGIKLQNNSEAVAINPESKTVTIKNTLTNTTTDVNYDKLILTPGVKPQNIPVPGNNLDHIYLMRGYDWASKINEALNDPEIKHVTVIGAGNGVSAVEAALSHDKQVTLIDNNDAPLANYLPEEFTAVFSKELTDKKVNLVMGATVTGFKGDNTVEAVITDKGEVATDLVIVTVGIKANTSWLKDTVKLNKAGYISTDEYFRTNLPDVYALGDAIWPYSIPAGKNIPIPSASASRHEAQYLVNHLFEQKPSQPFHGLAGAQLLEFGNVHAVVTGLNSRTAKFAGIEADTAVYVDHLRPNFIPDEDNPMGYVALTFDKFSHQILGGAVMSSYDLTGQGNVLSLAISHKLTLEDLAEQDFFFSPSFDRQWSLLNLAAQHALGWAKF</sequence>
<dbReference type="Pfam" id="PF07992">
    <property type="entry name" value="Pyr_redox_2"/>
    <property type="match status" value="1"/>
</dbReference>
<dbReference type="PRINTS" id="PR00469">
    <property type="entry name" value="PNDRDTASEII"/>
</dbReference>
<comment type="caution">
    <text evidence="7">The sequence shown here is derived from an EMBL/GenBank/DDBJ whole genome shotgun (WGS) entry which is preliminary data.</text>
</comment>
<dbReference type="GO" id="GO:0004601">
    <property type="term" value="F:peroxidase activity"/>
    <property type="evidence" value="ECO:0007669"/>
    <property type="project" value="UniProtKB-KW"/>
</dbReference>
<keyword evidence="7" id="KW-0575">Peroxidase</keyword>
<dbReference type="SUPFAM" id="SSF55424">
    <property type="entry name" value="FAD/NAD-linked reductases, dimerisation (C-terminal) domain"/>
    <property type="match status" value="1"/>
</dbReference>
<name>I7KNG4_9LACO</name>
<dbReference type="EMBL" id="CAKC01000035">
    <property type="protein sequence ID" value="CCI86714.1"/>
    <property type="molecule type" value="Genomic_DNA"/>
</dbReference>
<dbReference type="RefSeq" id="WP_008472740.1">
    <property type="nucleotide sequence ID" value="NZ_AYZO01000045.1"/>
</dbReference>
<evidence type="ECO:0000313" key="8">
    <source>
        <dbReference type="EMBL" id="KRN09489.1"/>
    </source>
</evidence>